<feature type="region of interest" description="Disordered" evidence="1">
    <location>
        <begin position="307"/>
        <end position="358"/>
    </location>
</feature>
<feature type="compositionally biased region" description="Basic and acidic residues" evidence="1">
    <location>
        <begin position="310"/>
        <end position="329"/>
    </location>
</feature>
<dbReference type="PANTHER" id="PTHR31094:SF2">
    <property type="entry name" value="RIKEN CDNA 2310061I04 GENE"/>
    <property type="match status" value="1"/>
</dbReference>
<evidence type="ECO:0000256" key="2">
    <source>
        <dbReference type="SAM" id="SignalP"/>
    </source>
</evidence>
<feature type="compositionally biased region" description="Basic and acidic residues" evidence="1">
    <location>
        <begin position="348"/>
        <end position="358"/>
    </location>
</feature>
<accession>A0A0G4FWP1</accession>
<dbReference type="SUPFAM" id="SSF54427">
    <property type="entry name" value="NTF2-like"/>
    <property type="match status" value="1"/>
</dbReference>
<reference evidence="3" key="1">
    <citation type="submission" date="2014-11" db="EMBL/GenBank/DDBJ databases">
        <authorList>
            <person name="Otto D Thomas"/>
            <person name="Naeem Raeece"/>
        </authorList>
    </citation>
    <scope>NUCLEOTIDE SEQUENCE</scope>
</reference>
<gene>
    <name evidence="3" type="ORF">Cvel_3831</name>
</gene>
<evidence type="ECO:0008006" key="4">
    <source>
        <dbReference type="Google" id="ProtNLM"/>
    </source>
</evidence>
<keyword evidence="2" id="KW-0732">Signal</keyword>
<dbReference type="InterPro" id="IPR018790">
    <property type="entry name" value="DUF2358"/>
</dbReference>
<feature type="region of interest" description="Disordered" evidence="1">
    <location>
        <begin position="28"/>
        <end position="58"/>
    </location>
</feature>
<evidence type="ECO:0000313" key="3">
    <source>
        <dbReference type="EMBL" id="CEM19638.1"/>
    </source>
</evidence>
<feature type="chain" id="PRO_5005189171" description="SnoaL-like domain-containing protein" evidence="2">
    <location>
        <begin position="19"/>
        <end position="358"/>
    </location>
</feature>
<feature type="signal peptide" evidence="2">
    <location>
        <begin position="1"/>
        <end position="18"/>
    </location>
</feature>
<proteinExistence type="predicted"/>
<protein>
    <recommendedName>
        <fullName evidence="4">SnoaL-like domain-containing protein</fullName>
    </recommendedName>
</protein>
<dbReference type="InterPro" id="IPR032710">
    <property type="entry name" value="NTF2-like_dom_sf"/>
</dbReference>
<dbReference type="VEuPathDB" id="CryptoDB:Cvel_3831"/>
<dbReference type="Gene3D" id="3.10.450.50">
    <property type="match status" value="1"/>
</dbReference>
<evidence type="ECO:0000256" key="1">
    <source>
        <dbReference type="SAM" id="MobiDB-lite"/>
    </source>
</evidence>
<dbReference type="AlphaFoldDB" id="A0A0G4FWP1"/>
<sequence>MRKIWNALLLPCVIGVVGFHQVPIPVGNYAPPRSTRQQPSKVHRLRQRRPGDATSLNMGATEELLQLDELEKRAEEFKNVTDSQWKNRQERGEYEDNRARLLDFLTYAYPVLFEVLPNMTLFTEDVVFEEPSGIDVTGRENYQHIFEVLHVLRRPLESYSIQHKVVWDESMKAARVRWHLKMKMPLFQELMTADGISIYYLNKRGLCMKHEVTLLNARPPWLLSFLRFRLWLAALWVSWYPRRKAVQLPAVDVAGLASARDLPSHVRRTVRVKGRLVEFDLRAGGEGESGFGETERAALPRARVFVGEGEGGRGDEAEGSFESRLERGRGTGGARELNWGGEGGLDLLGREGEEGTER</sequence>
<name>A0A0G4FWP1_9ALVE</name>
<organism evidence="3">
    <name type="scientific">Chromera velia CCMP2878</name>
    <dbReference type="NCBI Taxonomy" id="1169474"/>
    <lineage>
        <taxon>Eukaryota</taxon>
        <taxon>Sar</taxon>
        <taxon>Alveolata</taxon>
        <taxon>Colpodellida</taxon>
        <taxon>Chromeraceae</taxon>
        <taxon>Chromera</taxon>
    </lineage>
</organism>
<dbReference type="Pfam" id="PF10184">
    <property type="entry name" value="DUF2358"/>
    <property type="match status" value="1"/>
</dbReference>
<dbReference type="EMBL" id="CDMZ01000695">
    <property type="protein sequence ID" value="CEM19638.1"/>
    <property type="molecule type" value="Genomic_DNA"/>
</dbReference>
<dbReference type="PANTHER" id="PTHR31094">
    <property type="entry name" value="RIKEN CDNA 2310061I04 GENE"/>
    <property type="match status" value="1"/>
</dbReference>